<evidence type="ECO:0000256" key="1">
    <source>
        <dbReference type="ARBA" id="ARBA00004115"/>
    </source>
</evidence>
<evidence type="ECO:0000313" key="11">
    <source>
        <dbReference type="Proteomes" id="UP001230188"/>
    </source>
</evidence>
<evidence type="ECO:0000256" key="8">
    <source>
        <dbReference type="SAM" id="Phobius"/>
    </source>
</evidence>
<evidence type="ECO:0000256" key="2">
    <source>
        <dbReference type="ARBA" id="ARBA00022692"/>
    </source>
</evidence>
<proteinExistence type="predicted"/>
<evidence type="ECO:0000256" key="6">
    <source>
        <dbReference type="ARBA" id="ARBA00023136"/>
    </source>
</evidence>
<evidence type="ECO:0000256" key="5">
    <source>
        <dbReference type="ARBA" id="ARBA00022989"/>
    </source>
</evidence>
<feature type="transmembrane region" description="Helical" evidence="8">
    <location>
        <begin position="182"/>
        <end position="201"/>
    </location>
</feature>
<feature type="region of interest" description="Disordered" evidence="7">
    <location>
        <begin position="26"/>
        <end position="56"/>
    </location>
</feature>
<keyword evidence="2 8" id="KW-0812">Transmembrane</keyword>
<organism evidence="10 11">
    <name type="scientific">Chrysophaeum taylorii</name>
    <dbReference type="NCBI Taxonomy" id="2483200"/>
    <lineage>
        <taxon>Eukaryota</taxon>
        <taxon>Sar</taxon>
        <taxon>Stramenopiles</taxon>
        <taxon>Ochrophyta</taxon>
        <taxon>Pelagophyceae</taxon>
        <taxon>Pelagomonadales</taxon>
        <taxon>Pelagomonadaceae</taxon>
        <taxon>Chrysophaeum</taxon>
    </lineage>
</organism>
<dbReference type="AlphaFoldDB" id="A0AAD7XNW9"/>
<evidence type="ECO:0000256" key="4">
    <source>
        <dbReference type="ARBA" id="ARBA00022824"/>
    </source>
</evidence>
<evidence type="ECO:0000256" key="3">
    <source>
        <dbReference type="ARBA" id="ARBA00022729"/>
    </source>
</evidence>
<evidence type="ECO:0000256" key="9">
    <source>
        <dbReference type="SAM" id="SignalP"/>
    </source>
</evidence>
<dbReference type="InterPro" id="IPR005595">
    <property type="entry name" value="TRAP_alpha"/>
</dbReference>
<keyword evidence="5 8" id="KW-1133">Transmembrane helix</keyword>
<evidence type="ECO:0008006" key="12">
    <source>
        <dbReference type="Google" id="ProtNLM"/>
    </source>
</evidence>
<gene>
    <name evidence="10" type="ORF">CTAYLR_007343</name>
</gene>
<keyword evidence="3 9" id="KW-0732">Signal</keyword>
<evidence type="ECO:0000313" key="10">
    <source>
        <dbReference type="EMBL" id="KAJ8607184.1"/>
    </source>
</evidence>
<feature type="compositionally biased region" description="Basic residues" evidence="7">
    <location>
        <begin position="255"/>
        <end position="270"/>
    </location>
</feature>
<dbReference type="PANTHER" id="PTHR12924:SF0">
    <property type="entry name" value="TRANSLOCON-ASSOCIATED PROTEIN SUBUNIT ALPHA"/>
    <property type="match status" value="1"/>
</dbReference>
<accession>A0AAD7XNW9</accession>
<dbReference type="Pfam" id="PF03896">
    <property type="entry name" value="TRAP_alpha"/>
    <property type="match status" value="1"/>
</dbReference>
<comment type="subcellular location">
    <subcellularLocation>
        <location evidence="1">Endoplasmic reticulum membrane</location>
        <topology evidence="1">Single-pass type I membrane protein</topology>
    </subcellularLocation>
</comment>
<keyword evidence="4" id="KW-0256">Endoplasmic reticulum</keyword>
<feature type="chain" id="PRO_5042278843" description="Translocon-associated protein subunit alpha" evidence="9">
    <location>
        <begin position="17"/>
        <end position="270"/>
    </location>
</feature>
<protein>
    <recommendedName>
        <fullName evidence="12">Translocon-associated protein subunit alpha</fullName>
    </recommendedName>
</protein>
<dbReference type="PANTHER" id="PTHR12924">
    <property type="entry name" value="TRANSLOCON-ASSOCIATED PROTEIN, ALPHA SUBUNIT"/>
    <property type="match status" value="1"/>
</dbReference>
<keyword evidence="11" id="KW-1185">Reference proteome</keyword>
<dbReference type="Proteomes" id="UP001230188">
    <property type="component" value="Unassembled WGS sequence"/>
</dbReference>
<reference evidence="10" key="1">
    <citation type="submission" date="2023-01" db="EMBL/GenBank/DDBJ databases">
        <title>Metagenome sequencing of chrysophaentin producing Chrysophaeum taylorii.</title>
        <authorList>
            <person name="Davison J."/>
            <person name="Bewley C."/>
        </authorList>
    </citation>
    <scope>NUCLEOTIDE SEQUENCE</scope>
    <source>
        <strain evidence="10">NIES-1699</strain>
    </source>
</reference>
<name>A0AAD7XNW9_9STRA</name>
<feature type="signal peptide" evidence="9">
    <location>
        <begin position="1"/>
        <end position="16"/>
    </location>
</feature>
<dbReference type="GO" id="GO:0005789">
    <property type="term" value="C:endoplasmic reticulum membrane"/>
    <property type="evidence" value="ECO:0007669"/>
    <property type="project" value="UniProtKB-SubCell"/>
</dbReference>
<comment type="caution">
    <text evidence="10">The sequence shown here is derived from an EMBL/GenBank/DDBJ whole genome shotgun (WGS) entry which is preliminary data.</text>
</comment>
<keyword evidence="6 8" id="KW-0472">Membrane</keyword>
<dbReference type="EMBL" id="JAQMWT010000230">
    <property type="protein sequence ID" value="KAJ8607184.1"/>
    <property type="molecule type" value="Genomic_DNA"/>
</dbReference>
<feature type="region of interest" description="Disordered" evidence="7">
    <location>
        <begin position="239"/>
        <end position="270"/>
    </location>
</feature>
<sequence length="270" mass="29739">MRLLRTAMMMAMCAMADEDLVRSTVREAQDEQPDEVTEERRPRTRRSTHPLTDIPAPGDFATATPHLVSHEGLAWSVGDEVTLLCHFVHRLAKDVNVTGLMGSLNSPVNFNYYLQNFTFDAENYRAAAREDVTFDYTFKLADTLDPGKWQVAVTVYYEVGRMLFASTFFNETVTLAQPSSGFSLLWLLAIFLAAAISAFFFRDPLLAALGIQIQKKGTADAAAAKARAAEQQAAAAQAAANDESWTAHLDTGAKPARKPSKKASKTKKKN</sequence>
<evidence type="ECO:0000256" key="7">
    <source>
        <dbReference type="SAM" id="MobiDB-lite"/>
    </source>
</evidence>